<keyword evidence="8" id="KW-1185">Reference proteome</keyword>
<feature type="transmembrane region" description="Helical" evidence="6">
    <location>
        <begin position="72"/>
        <end position="93"/>
    </location>
</feature>
<dbReference type="EMBL" id="JAIZAY010000023">
    <property type="protein sequence ID" value="KAJ8019488.1"/>
    <property type="molecule type" value="Genomic_DNA"/>
</dbReference>
<dbReference type="PANTHER" id="PTHR16007">
    <property type="entry name" value="EPIDIDYMAL MEMBRANE PROTEIN E9-RELATED"/>
    <property type="match status" value="1"/>
</dbReference>
<comment type="similarity">
    <text evidence="2">Belongs to the TMEM45 family.</text>
</comment>
<feature type="transmembrane region" description="Helical" evidence="6">
    <location>
        <begin position="15"/>
        <end position="36"/>
    </location>
</feature>
<feature type="transmembrane region" description="Helical" evidence="6">
    <location>
        <begin position="138"/>
        <end position="157"/>
    </location>
</feature>
<accession>A0A9Q1BBM1</accession>
<dbReference type="InterPro" id="IPR042127">
    <property type="entry name" value="TMEM45"/>
</dbReference>
<evidence type="ECO:0000313" key="7">
    <source>
        <dbReference type="EMBL" id="KAJ8019488.1"/>
    </source>
</evidence>
<dbReference type="PANTHER" id="PTHR16007:SF15">
    <property type="entry name" value="TRANSMEMBRANE PROTEIN 45B"/>
    <property type="match status" value="1"/>
</dbReference>
<reference evidence="7" key="1">
    <citation type="submission" date="2021-10" db="EMBL/GenBank/DDBJ databases">
        <title>Tropical sea cucumber genome reveals ecological adaptation and Cuvierian tubules defense mechanism.</title>
        <authorList>
            <person name="Chen T."/>
        </authorList>
    </citation>
    <scope>NUCLEOTIDE SEQUENCE</scope>
    <source>
        <strain evidence="7">Nanhai2018</strain>
        <tissue evidence="7">Muscle</tissue>
    </source>
</reference>
<gene>
    <name evidence="7" type="ORF">HOLleu_41107</name>
</gene>
<organism evidence="7 8">
    <name type="scientific">Holothuria leucospilota</name>
    <name type="common">Black long sea cucumber</name>
    <name type="synonym">Mertensiothuria leucospilota</name>
    <dbReference type="NCBI Taxonomy" id="206669"/>
    <lineage>
        <taxon>Eukaryota</taxon>
        <taxon>Metazoa</taxon>
        <taxon>Echinodermata</taxon>
        <taxon>Eleutherozoa</taxon>
        <taxon>Echinozoa</taxon>
        <taxon>Holothuroidea</taxon>
        <taxon>Aspidochirotacea</taxon>
        <taxon>Aspidochirotida</taxon>
        <taxon>Holothuriidae</taxon>
        <taxon>Holothuria</taxon>
    </lineage>
</organism>
<evidence type="ECO:0000256" key="1">
    <source>
        <dbReference type="ARBA" id="ARBA00004141"/>
    </source>
</evidence>
<proteinExistence type="inferred from homology"/>
<comment type="caution">
    <text evidence="7">The sequence shown here is derived from an EMBL/GenBank/DDBJ whole genome shotgun (WGS) entry which is preliminary data.</text>
</comment>
<dbReference type="Proteomes" id="UP001152320">
    <property type="component" value="Chromosome 23"/>
</dbReference>
<evidence type="ECO:0000256" key="2">
    <source>
        <dbReference type="ARBA" id="ARBA00006948"/>
    </source>
</evidence>
<feature type="transmembrane region" description="Helical" evidence="6">
    <location>
        <begin position="169"/>
        <end position="190"/>
    </location>
</feature>
<sequence length="291" mass="33178">MSVASDSADSKEGRGIFSGHLAGGVAYVTMSLTWVLKYHFRRSFCQRDESERRGLSGHYIWKMFRLIPWEGCIFFFSGLVGVIGGILTPFFRFRMIGDDDKFSLDSLRGWQHIVMYSNIALFGVVMLLADTKFNKITFYLKPLGSAIFAITGTVFALHGSMENAVDSQIHKVLVLCSYGIAVSFALETAYPVQKLFFMTRVFFTFLQGSWLIEAAYILEPPNGKLWDGYDKLNVMFISTTFLIHVLVDFWFALLIFCCASHCSRQIAKYQEKDNFHLNECELRLLEEGNTL</sequence>
<evidence type="ECO:0000256" key="3">
    <source>
        <dbReference type="ARBA" id="ARBA00022692"/>
    </source>
</evidence>
<dbReference type="Pfam" id="PF04819">
    <property type="entry name" value="DUF716"/>
    <property type="match status" value="1"/>
</dbReference>
<keyword evidence="3 6" id="KW-0812">Transmembrane</keyword>
<feature type="transmembrane region" description="Helical" evidence="6">
    <location>
        <begin position="113"/>
        <end position="131"/>
    </location>
</feature>
<feature type="transmembrane region" description="Helical" evidence="6">
    <location>
        <begin position="197"/>
        <end position="218"/>
    </location>
</feature>
<dbReference type="AlphaFoldDB" id="A0A9Q1BBM1"/>
<keyword evidence="4 6" id="KW-1133">Transmembrane helix</keyword>
<comment type="subcellular location">
    <subcellularLocation>
        <location evidence="1">Membrane</location>
        <topology evidence="1">Multi-pass membrane protein</topology>
    </subcellularLocation>
</comment>
<dbReference type="InterPro" id="IPR006904">
    <property type="entry name" value="DUF716"/>
</dbReference>
<protein>
    <submittedName>
        <fullName evidence="7">Transmembrane protein 45B</fullName>
    </submittedName>
</protein>
<evidence type="ECO:0000313" key="8">
    <source>
        <dbReference type="Proteomes" id="UP001152320"/>
    </source>
</evidence>
<evidence type="ECO:0000256" key="6">
    <source>
        <dbReference type="SAM" id="Phobius"/>
    </source>
</evidence>
<feature type="transmembrane region" description="Helical" evidence="6">
    <location>
        <begin position="234"/>
        <end position="259"/>
    </location>
</feature>
<dbReference type="GO" id="GO:0016020">
    <property type="term" value="C:membrane"/>
    <property type="evidence" value="ECO:0007669"/>
    <property type="project" value="UniProtKB-SubCell"/>
</dbReference>
<keyword evidence="5 6" id="KW-0472">Membrane</keyword>
<evidence type="ECO:0000256" key="5">
    <source>
        <dbReference type="ARBA" id="ARBA00023136"/>
    </source>
</evidence>
<name>A0A9Q1BBM1_HOLLE</name>
<dbReference type="OrthoDB" id="551896at2759"/>
<evidence type="ECO:0000256" key="4">
    <source>
        <dbReference type="ARBA" id="ARBA00022989"/>
    </source>
</evidence>